<feature type="region of interest" description="Disordered" evidence="1">
    <location>
        <begin position="1"/>
        <end position="24"/>
    </location>
</feature>
<dbReference type="InterPro" id="IPR051237">
    <property type="entry name" value="Ferric-chelate_Red/DefProt"/>
</dbReference>
<name>A0AAW0Q6Z6_9GOBI</name>
<dbReference type="Proteomes" id="UP001460270">
    <property type="component" value="Unassembled WGS sequence"/>
</dbReference>
<comment type="caution">
    <text evidence="3">The sequence shown here is derived from an EMBL/GenBank/DDBJ whole genome shotgun (WGS) entry which is preliminary data.</text>
</comment>
<organism evidence="3 4">
    <name type="scientific">Mugilogobius chulae</name>
    <name type="common">yellowstripe goby</name>
    <dbReference type="NCBI Taxonomy" id="88201"/>
    <lineage>
        <taxon>Eukaryota</taxon>
        <taxon>Metazoa</taxon>
        <taxon>Chordata</taxon>
        <taxon>Craniata</taxon>
        <taxon>Vertebrata</taxon>
        <taxon>Euteleostomi</taxon>
        <taxon>Actinopterygii</taxon>
        <taxon>Neopterygii</taxon>
        <taxon>Teleostei</taxon>
        <taxon>Neoteleostei</taxon>
        <taxon>Acanthomorphata</taxon>
        <taxon>Gobiaria</taxon>
        <taxon>Gobiiformes</taxon>
        <taxon>Gobioidei</taxon>
        <taxon>Gobiidae</taxon>
        <taxon>Gobionellinae</taxon>
        <taxon>Mugilogobius</taxon>
    </lineage>
</organism>
<dbReference type="GO" id="GO:0016020">
    <property type="term" value="C:membrane"/>
    <property type="evidence" value="ECO:0007669"/>
    <property type="project" value="TreeGrafter"/>
</dbReference>
<gene>
    <name evidence="3" type="ORF">WMY93_003313</name>
</gene>
<evidence type="ECO:0000313" key="4">
    <source>
        <dbReference type="Proteomes" id="UP001460270"/>
    </source>
</evidence>
<dbReference type="PANTHER" id="PTHR45828:SF36">
    <property type="entry name" value="REELIN DOMAIN-CONTAINING PROTEIN"/>
    <property type="match status" value="1"/>
</dbReference>
<dbReference type="PANTHER" id="PTHR45828">
    <property type="entry name" value="CYTOCHROME B561/FERRIC REDUCTASE TRANSMEMBRANE"/>
    <property type="match status" value="1"/>
</dbReference>
<keyword evidence="4" id="KW-1185">Reference proteome</keyword>
<dbReference type="CDD" id="cd08544">
    <property type="entry name" value="Reeler"/>
    <property type="match status" value="1"/>
</dbReference>
<dbReference type="EMBL" id="JBBPFD010000002">
    <property type="protein sequence ID" value="KAK7939987.1"/>
    <property type="molecule type" value="Genomic_DNA"/>
</dbReference>
<evidence type="ECO:0000256" key="1">
    <source>
        <dbReference type="SAM" id="MobiDB-lite"/>
    </source>
</evidence>
<protein>
    <recommendedName>
        <fullName evidence="2">Reelin domain-containing protein</fullName>
    </recommendedName>
</protein>
<dbReference type="PROSITE" id="PS51019">
    <property type="entry name" value="REELIN"/>
    <property type="match status" value="1"/>
</dbReference>
<proteinExistence type="predicted"/>
<reference evidence="4" key="1">
    <citation type="submission" date="2024-04" db="EMBL/GenBank/DDBJ databases">
        <title>Salinicola lusitanus LLJ914,a marine bacterium isolated from the Okinawa Trough.</title>
        <authorList>
            <person name="Li J."/>
        </authorList>
    </citation>
    <scope>NUCLEOTIDE SEQUENCE [LARGE SCALE GENOMIC DNA]</scope>
</reference>
<accession>A0AAW0Q6Z6</accession>
<feature type="domain" description="Reelin" evidence="2">
    <location>
        <begin position="70"/>
        <end position="226"/>
    </location>
</feature>
<dbReference type="InterPro" id="IPR042307">
    <property type="entry name" value="Reeler_sf"/>
</dbReference>
<dbReference type="AlphaFoldDB" id="A0AAW0Q6Z6"/>
<sequence length="256" mass="27695">MLAAPVKSSHFISPQDPSVQGLEPKKRSRLMLAVQPYATCQSLSMALKENNMRVSAWCLAVLLLLCGCWFDSSSCYSNGSVSVACENMLPVHDPFSSDSGSPPFTLSASADTYRPGERITVTLEVRDNSTSPFQGFFVQARSSSRPDLWPVGKFTDLNTNSAVSQANGAKRTKVQLTWEAPDGQTHGDVHFRATVVQSYSKFWLNVTSASVVLQRSPGAPAAVASWTVLVSALSLCFFTSPDAETQQTPSPVCSQF</sequence>
<evidence type="ECO:0000259" key="2">
    <source>
        <dbReference type="PROSITE" id="PS51019"/>
    </source>
</evidence>
<evidence type="ECO:0000313" key="3">
    <source>
        <dbReference type="EMBL" id="KAK7939987.1"/>
    </source>
</evidence>
<dbReference type="Gene3D" id="2.60.40.4060">
    <property type="entry name" value="Reeler domain"/>
    <property type="match status" value="1"/>
</dbReference>
<dbReference type="Pfam" id="PF02014">
    <property type="entry name" value="Reeler"/>
    <property type="match status" value="1"/>
</dbReference>
<dbReference type="InterPro" id="IPR002861">
    <property type="entry name" value="Reeler_dom"/>
</dbReference>